<evidence type="ECO:0000313" key="17">
    <source>
        <dbReference type="Proteomes" id="UP000264820"/>
    </source>
</evidence>
<evidence type="ECO:0000256" key="2">
    <source>
        <dbReference type="ARBA" id="ARBA00006127"/>
    </source>
</evidence>
<dbReference type="FunFam" id="2.10.25.10:FF:000139">
    <property type="entry name" value="Fibulin-1"/>
    <property type="match status" value="1"/>
</dbReference>
<keyword evidence="11" id="KW-0325">Glycoprotein</keyword>
<dbReference type="CDD" id="cd00054">
    <property type="entry name" value="EGF_CA"/>
    <property type="match status" value="4"/>
</dbReference>
<comment type="similarity">
    <text evidence="2 12">Belongs to the fibulin family.</text>
</comment>
<keyword evidence="9" id="KW-0106">Calcium</keyword>
<keyword evidence="8" id="KW-0677">Repeat</keyword>
<evidence type="ECO:0000256" key="11">
    <source>
        <dbReference type="ARBA" id="ARBA00023180"/>
    </source>
</evidence>
<dbReference type="InterPro" id="IPR018097">
    <property type="entry name" value="EGF_Ca-bd_CS"/>
</dbReference>
<organism evidence="16 17">
    <name type="scientific">Hippocampus comes</name>
    <name type="common">Tiger tail seahorse</name>
    <dbReference type="NCBI Taxonomy" id="109280"/>
    <lineage>
        <taxon>Eukaryota</taxon>
        <taxon>Metazoa</taxon>
        <taxon>Chordata</taxon>
        <taxon>Craniata</taxon>
        <taxon>Vertebrata</taxon>
        <taxon>Euteleostomi</taxon>
        <taxon>Actinopterygii</taxon>
        <taxon>Neopterygii</taxon>
        <taxon>Teleostei</taxon>
        <taxon>Neoteleostei</taxon>
        <taxon>Acanthomorphata</taxon>
        <taxon>Syngnathiaria</taxon>
        <taxon>Syngnathiformes</taxon>
        <taxon>Syngnathoidei</taxon>
        <taxon>Syngnathidae</taxon>
        <taxon>Hippocampus</taxon>
    </lineage>
</organism>
<dbReference type="InterPro" id="IPR001881">
    <property type="entry name" value="EGF-like_Ca-bd_dom"/>
</dbReference>
<dbReference type="InterPro" id="IPR000152">
    <property type="entry name" value="EGF-type_Asp/Asn_hydroxyl_site"/>
</dbReference>
<dbReference type="GO" id="GO:0005576">
    <property type="term" value="C:extracellular region"/>
    <property type="evidence" value="ECO:0007669"/>
    <property type="project" value="InterPro"/>
</dbReference>
<dbReference type="SUPFAM" id="SSF57184">
    <property type="entry name" value="Growth factor receptor domain"/>
    <property type="match status" value="2"/>
</dbReference>
<feature type="domain" description="EGF-like" evidence="15">
    <location>
        <begin position="489"/>
        <end position="532"/>
    </location>
</feature>
<dbReference type="PANTHER" id="PTHR24034:SF111">
    <property type="entry name" value="FIBULIN-2-LIKE ISOFORM X1"/>
    <property type="match status" value="1"/>
</dbReference>
<evidence type="ECO:0000259" key="14">
    <source>
        <dbReference type="PROSITE" id="PS01178"/>
    </source>
</evidence>
<dbReference type="GO" id="GO:0030198">
    <property type="term" value="P:extracellular matrix organization"/>
    <property type="evidence" value="ECO:0007669"/>
    <property type="project" value="InterPro"/>
</dbReference>
<dbReference type="GO" id="GO:0016504">
    <property type="term" value="F:peptidase activator activity"/>
    <property type="evidence" value="ECO:0007669"/>
    <property type="project" value="InterPro"/>
</dbReference>
<dbReference type="PROSITE" id="PS01178">
    <property type="entry name" value="ANAPHYLATOXIN_2"/>
    <property type="match status" value="1"/>
</dbReference>
<protein>
    <recommendedName>
        <fullName evidence="3 12">Fibulin-1</fullName>
    </recommendedName>
</protein>
<evidence type="ECO:0000256" key="3">
    <source>
        <dbReference type="ARBA" id="ARBA00021554"/>
    </source>
</evidence>
<evidence type="ECO:0000256" key="13">
    <source>
        <dbReference type="PROSITE-ProRule" id="PRU00076"/>
    </source>
</evidence>
<dbReference type="PROSITE" id="PS01186">
    <property type="entry name" value="EGF_2"/>
    <property type="match status" value="2"/>
</dbReference>
<dbReference type="PROSITE" id="PS01177">
    <property type="entry name" value="ANAPHYLATOXIN_1"/>
    <property type="match status" value="1"/>
</dbReference>
<evidence type="ECO:0000256" key="10">
    <source>
        <dbReference type="ARBA" id="ARBA00023157"/>
    </source>
</evidence>
<dbReference type="FunFam" id="2.10.25.10:FF:000240">
    <property type="entry name" value="Vitamin K-dependent protein S"/>
    <property type="match status" value="1"/>
</dbReference>
<evidence type="ECO:0000256" key="4">
    <source>
        <dbReference type="ARBA" id="ARBA00022525"/>
    </source>
</evidence>
<keyword evidence="6 13" id="KW-0245">EGF-like domain</keyword>
<reference evidence="16" key="1">
    <citation type="submission" date="2025-08" db="UniProtKB">
        <authorList>
            <consortium name="Ensembl"/>
        </authorList>
    </citation>
    <scope>IDENTIFICATION</scope>
</reference>
<dbReference type="InterPro" id="IPR000742">
    <property type="entry name" value="EGF"/>
</dbReference>
<dbReference type="FunFam" id="2.10.25.10:FF:000078">
    <property type="entry name" value="Fibulin-1"/>
    <property type="match status" value="1"/>
</dbReference>
<comment type="caution">
    <text evidence="13">Lacks conserved residue(s) required for the propagation of feature annotation.</text>
</comment>
<dbReference type="InterPro" id="IPR055088">
    <property type="entry name" value="Fibulin_C"/>
</dbReference>
<feature type="disulfide bond" evidence="13">
    <location>
        <begin position="371"/>
        <end position="381"/>
    </location>
</feature>
<dbReference type="Proteomes" id="UP000264820">
    <property type="component" value="Unplaced"/>
</dbReference>
<dbReference type="InterPro" id="IPR049883">
    <property type="entry name" value="NOTCH1_EGF-like"/>
</dbReference>
<feature type="domain" description="EGF-like" evidence="15">
    <location>
        <begin position="367"/>
        <end position="406"/>
    </location>
</feature>
<dbReference type="FunFam" id="2.10.25.10:FF:000038">
    <property type="entry name" value="Fibrillin 2"/>
    <property type="match status" value="1"/>
</dbReference>
<dbReference type="PROSITE" id="PS50026">
    <property type="entry name" value="EGF_3"/>
    <property type="match status" value="5"/>
</dbReference>
<feature type="domain" description="Anaphylatoxin-like" evidence="14">
    <location>
        <begin position="139"/>
        <end position="172"/>
    </location>
</feature>
<keyword evidence="4 12" id="KW-0964">Secreted</keyword>
<dbReference type="FunFam" id="2.10.25.10:FF:000010">
    <property type="entry name" value="Pro-epidermal growth factor"/>
    <property type="match status" value="1"/>
</dbReference>
<dbReference type="Gene3D" id="2.10.25.10">
    <property type="entry name" value="Laminin"/>
    <property type="match status" value="9"/>
</dbReference>
<dbReference type="SMART" id="SM00179">
    <property type="entry name" value="EGF_CA"/>
    <property type="match status" value="8"/>
</dbReference>
<comment type="subunit">
    <text evidence="12">Homomultimerizes and interacts with various extracellular matrix components.</text>
</comment>
<sequence length="699" mass="77854">MTAKRITPLRMFPWGLVEESVESAHPHTLHGCCEDGKERAQTLTNCNDLPYISHYHAWVSNSFLCLRNYFTAFQSEEYVVVMFVVVWRRLAQEQCCVAVAERRLCDQGASMANWQGACERHFFPGKPWENQIAKRCCDCCMLGMASADQDPDCGLSYMALGIECEEVARNCCSNYTKFLYTLEDCKEVRSWSPNSPVMNCTHRCIEDGMCACYVGYRLGRDGTTCEDINECLLGAHNCIASQACINTEGSFRCQREGNCGAGYELTDSNQCEDIDECALNIHNCGVDFECTNAEGSFRCYPKNKCSEGFIQDPSGSCIDIDECVAPPNPCQPGHTCLNTPGSYHCRRNTITCRRGYHLDANGTRCEDVDECQADICRGHGCVNMVGTYRCNCNSGFVFNSIHRLCEDINECKHYPRKLCAHTCENTEGSYKCSCSTGFQLSSDDRSCEDVNECESNPCSQECANVYGSYQCYCHRGYQLSDSDGKTCEDIDECALPNGNQVCPYRCLNSPGSFDCSCPPVGYTLASNGRTCQDIDECATGSHSCGASESCFNIHGGYRCLVFHCPPFYRQAAHSRCERVTCELTRDPASCFSLPLRIDFYNVALPANTPTPVNVFRMGPARATPGDLTQLIIASGDEWGYFEARGEMITLQRTVTTPRDFFLTLEMRLTRSGTTHLYVAKVAVFVTRMILNQPSSAEPV</sequence>
<keyword evidence="7" id="KW-0732">Signal</keyword>
<feature type="domain" description="EGF-like" evidence="15">
    <location>
        <begin position="407"/>
        <end position="448"/>
    </location>
</feature>
<dbReference type="GO" id="GO:0030855">
    <property type="term" value="P:epithelial cell differentiation"/>
    <property type="evidence" value="ECO:0007669"/>
    <property type="project" value="UniProtKB-ARBA"/>
</dbReference>
<reference evidence="16" key="2">
    <citation type="submission" date="2025-09" db="UniProtKB">
        <authorList>
            <consortium name="Ensembl"/>
        </authorList>
    </citation>
    <scope>IDENTIFICATION</scope>
</reference>
<dbReference type="Pfam" id="PF07645">
    <property type="entry name" value="EGF_CA"/>
    <property type="match status" value="4"/>
</dbReference>
<evidence type="ECO:0000256" key="1">
    <source>
        <dbReference type="ARBA" id="ARBA00004498"/>
    </source>
</evidence>
<dbReference type="AlphaFoldDB" id="A0A3Q2YAN6"/>
<name>A0A3Q2YAN6_HIPCM</name>
<dbReference type="InterPro" id="IPR050751">
    <property type="entry name" value="ECM_structural_protein"/>
</dbReference>
<dbReference type="PROSITE" id="PS01187">
    <property type="entry name" value="EGF_CA"/>
    <property type="match status" value="3"/>
</dbReference>
<dbReference type="SMART" id="SM00181">
    <property type="entry name" value="EGF"/>
    <property type="match status" value="9"/>
</dbReference>
<dbReference type="Pfam" id="PF22914">
    <property type="entry name" value="Fibulin_C"/>
    <property type="match status" value="1"/>
</dbReference>
<dbReference type="STRING" id="109280.ENSHCOP00000010261"/>
<dbReference type="GO" id="GO:0005509">
    <property type="term" value="F:calcium ion binding"/>
    <property type="evidence" value="ECO:0007669"/>
    <property type="project" value="InterPro"/>
</dbReference>
<dbReference type="Pfam" id="PF12662">
    <property type="entry name" value="cEGF"/>
    <property type="match status" value="3"/>
</dbReference>
<evidence type="ECO:0000256" key="7">
    <source>
        <dbReference type="ARBA" id="ARBA00022729"/>
    </source>
</evidence>
<evidence type="ECO:0000256" key="9">
    <source>
        <dbReference type="ARBA" id="ARBA00022837"/>
    </source>
</evidence>
<evidence type="ECO:0000256" key="8">
    <source>
        <dbReference type="ARBA" id="ARBA00022737"/>
    </source>
</evidence>
<dbReference type="PANTHER" id="PTHR24034">
    <property type="entry name" value="EGF-LIKE DOMAIN-CONTAINING PROTEIN"/>
    <property type="match status" value="1"/>
</dbReference>
<dbReference type="Ensembl" id="ENSHCOT00000026122.1">
    <property type="protein sequence ID" value="ENSHCOP00000010261.1"/>
    <property type="gene ID" value="ENSHCOG00000012946.1"/>
</dbReference>
<dbReference type="InterPro" id="IPR009030">
    <property type="entry name" value="Growth_fac_rcpt_cys_sf"/>
</dbReference>
<evidence type="ECO:0000313" key="16">
    <source>
        <dbReference type="Ensembl" id="ENSHCOP00000010261.1"/>
    </source>
</evidence>
<dbReference type="PIRSF" id="PIRSF036313">
    <property type="entry name" value="Fibulin-1"/>
    <property type="match status" value="1"/>
</dbReference>
<evidence type="ECO:0000256" key="6">
    <source>
        <dbReference type="ARBA" id="ARBA00022536"/>
    </source>
</evidence>
<comment type="function">
    <text evidence="12">Incorporated into fibronectin-containing matrix fibers. May play a role in cell adhesion and migration along protein fibers within the extracellular matrix (ECM). Could be important for certain developmental processes and contribute to the supramolecular organization of ECM architecture, in particular to those of basement membranes.</text>
</comment>
<dbReference type="FunFam" id="2.10.25.10:FF:000014">
    <property type="entry name" value="Latent-transforming growth factor beta-binding protein 3"/>
    <property type="match status" value="1"/>
</dbReference>
<dbReference type="GO" id="GO:0071944">
    <property type="term" value="C:cell periphery"/>
    <property type="evidence" value="ECO:0007669"/>
    <property type="project" value="UniProtKB-ARBA"/>
</dbReference>
<dbReference type="PROSITE" id="PS00010">
    <property type="entry name" value="ASX_HYDROXYL"/>
    <property type="match status" value="4"/>
</dbReference>
<accession>A0A3Q2YAN6</accession>
<dbReference type="InterPro" id="IPR000020">
    <property type="entry name" value="Anaphylatoxin/fibulin"/>
</dbReference>
<keyword evidence="17" id="KW-1185">Reference proteome</keyword>
<feature type="domain" description="EGF-like" evidence="15">
    <location>
        <begin position="319"/>
        <end position="366"/>
    </location>
</feature>
<comment type="subcellular location">
    <subcellularLocation>
        <location evidence="1 12">Secreted</location>
        <location evidence="1 12">Extracellular space</location>
        <location evidence="1 12">Extracellular matrix</location>
    </subcellularLocation>
</comment>
<evidence type="ECO:0000259" key="15">
    <source>
        <dbReference type="PROSITE" id="PS50026"/>
    </source>
</evidence>
<dbReference type="InterPro" id="IPR017048">
    <property type="entry name" value="Fibulin-1"/>
</dbReference>
<gene>
    <name evidence="16" type="primary">FBLN1</name>
</gene>
<evidence type="ECO:0000256" key="12">
    <source>
        <dbReference type="PIRNR" id="PIRNR036313"/>
    </source>
</evidence>
<keyword evidence="5 12" id="KW-0272">Extracellular matrix</keyword>
<dbReference type="GeneTree" id="ENSGT00940000156642"/>
<keyword evidence="10 13" id="KW-1015">Disulfide bond</keyword>
<feature type="domain" description="EGF-like" evidence="15">
    <location>
        <begin position="449"/>
        <end position="483"/>
    </location>
</feature>
<evidence type="ECO:0000256" key="5">
    <source>
        <dbReference type="ARBA" id="ARBA00022530"/>
    </source>
</evidence>
<proteinExistence type="inferred from homology"/>
<dbReference type="InterPro" id="IPR026823">
    <property type="entry name" value="cEGF"/>
</dbReference>
<dbReference type="SUPFAM" id="SSF57196">
    <property type="entry name" value="EGF/Laminin"/>
    <property type="match status" value="3"/>
</dbReference>